<name>A0ABR1X4M9_9PEZI</name>
<evidence type="ECO:0000313" key="1">
    <source>
        <dbReference type="EMBL" id="KAK8090366.1"/>
    </source>
</evidence>
<keyword evidence="2" id="KW-1185">Reference proteome</keyword>
<evidence type="ECO:0000313" key="2">
    <source>
        <dbReference type="Proteomes" id="UP001433268"/>
    </source>
</evidence>
<comment type="caution">
    <text evidence="1">The sequence shown here is derived from an EMBL/GenBank/DDBJ whole genome shotgun (WGS) entry which is preliminary data.</text>
</comment>
<dbReference type="RefSeq" id="XP_066673260.1">
    <property type="nucleotide sequence ID" value="XM_066809642.1"/>
</dbReference>
<protein>
    <submittedName>
        <fullName evidence="1">Uncharacterized protein</fullName>
    </submittedName>
</protein>
<organism evidence="1 2">
    <name type="scientific">Apiospora hydei</name>
    <dbReference type="NCBI Taxonomy" id="1337664"/>
    <lineage>
        <taxon>Eukaryota</taxon>
        <taxon>Fungi</taxon>
        <taxon>Dikarya</taxon>
        <taxon>Ascomycota</taxon>
        <taxon>Pezizomycotina</taxon>
        <taxon>Sordariomycetes</taxon>
        <taxon>Xylariomycetidae</taxon>
        <taxon>Amphisphaeriales</taxon>
        <taxon>Apiosporaceae</taxon>
        <taxon>Apiospora</taxon>
    </lineage>
</organism>
<dbReference type="EMBL" id="JAQQWN010000004">
    <property type="protein sequence ID" value="KAK8090366.1"/>
    <property type="molecule type" value="Genomic_DNA"/>
</dbReference>
<dbReference type="GeneID" id="92042702"/>
<gene>
    <name evidence="1" type="ORF">PG997_005327</name>
</gene>
<accession>A0ABR1X4M9</accession>
<sequence>MSRKDPLPALSRMPNELWLVVQGDLDPIDRVALALTLRDDAHQAALRLGAQPRHKGEVCKHLSLLLERVRPTTPAGLPSPDFALCQTCRLYRPTRESYWVTVGETYAWRLQQCYYREAKAYGAYVKGLIDRWRKSPSTEVACPGCRLEASWDYFKYLKGIGPVFTHRN</sequence>
<dbReference type="Proteomes" id="UP001433268">
    <property type="component" value="Unassembled WGS sequence"/>
</dbReference>
<reference evidence="1 2" key="1">
    <citation type="submission" date="2023-01" db="EMBL/GenBank/DDBJ databases">
        <title>Analysis of 21 Apiospora genomes using comparative genomics revels a genus with tremendous synthesis potential of carbohydrate active enzymes and secondary metabolites.</title>
        <authorList>
            <person name="Sorensen T."/>
        </authorList>
    </citation>
    <scope>NUCLEOTIDE SEQUENCE [LARGE SCALE GENOMIC DNA]</scope>
    <source>
        <strain evidence="1 2">CBS 114990</strain>
    </source>
</reference>
<proteinExistence type="predicted"/>